<dbReference type="Pfam" id="PF00096">
    <property type="entry name" value="zf-C2H2"/>
    <property type="match status" value="6"/>
</dbReference>
<dbReference type="EMBL" id="JARQZJ010000031">
    <property type="protein sequence ID" value="KAK9873754.1"/>
    <property type="molecule type" value="Genomic_DNA"/>
</dbReference>
<feature type="domain" description="C2H2-type" evidence="10">
    <location>
        <begin position="136"/>
        <end position="163"/>
    </location>
</feature>
<feature type="domain" description="C2H2-type" evidence="10">
    <location>
        <begin position="484"/>
        <end position="512"/>
    </location>
</feature>
<evidence type="ECO:0000313" key="12">
    <source>
        <dbReference type="Proteomes" id="UP001431783"/>
    </source>
</evidence>
<dbReference type="GO" id="GO:0005634">
    <property type="term" value="C:nucleus"/>
    <property type="evidence" value="ECO:0007669"/>
    <property type="project" value="UniProtKB-SubCell"/>
</dbReference>
<dbReference type="Gene3D" id="3.30.160.60">
    <property type="entry name" value="Classic Zinc Finger"/>
    <property type="match status" value="8"/>
</dbReference>
<evidence type="ECO:0000256" key="6">
    <source>
        <dbReference type="ARBA" id="ARBA00023015"/>
    </source>
</evidence>
<dbReference type="AlphaFoldDB" id="A0AAW1TSK2"/>
<comment type="subcellular location">
    <subcellularLocation>
        <location evidence="1">Nucleus</location>
    </subcellularLocation>
</comment>
<feature type="domain" description="C2H2-type" evidence="10">
    <location>
        <begin position="334"/>
        <end position="363"/>
    </location>
</feature>
<dbReference type="PANTHER" id="PTHR24376:SF235">
    <property type="entry name" value="C2H2-TYPE DOMAIN-CONTAINING PROTEIN"/>
    <property type="match status" value="1"/>
</dbReference>
<keyword evidence="3" id="KW-0677">Repeat</keyword>
<keyword evidence="12" id="KW-1185">Reference proteome</keyword>
<proteinExistence type="predicted"/>
<evidence type="ECO:0000256" key="7">
    <source>
        <dbReference type="ARBA" id="ARBA00023163"/>
    </source>
</evidence>
<feature type="domain" description="C2H2-type" evidence="10">
    <location>
        <begin position="427"/>
        <end position="455"/>
    </location>
</feature>
<dbReference type="SUPFAM" id="SSF57667">
    <property type="entry name" value="beta-beta-alpha zinc fingers"/>
    <property type="match status" value="7"/>
</dbReference>
<feature type="domain" description="C2H2-type" evidence="10">
    <location>
        <begin position="368"/>
        <end position="396"/>
    </location>
</feature>
<dbReference type="SMART" id="SM00355">
    <property type="entry name" value="ZnF_C2H2"/>
    <property type="match status" value="15"/>
</dbReference>
<gene>
    <name evidence="11" type="ORF">WA026_002109</name>
</gene>
<keyword evidence="4 9" id="KW-0863">Zinc-finger</keyword>
<keyword evidence="2" id="KW-0479">Metal-binding</keyword>
<sequence>MRQFRMPIQHTKNLSKFKKQIGSILRELKEFDDKEKHEAFSYLQGCIFASRINKLRNSKRQRIQVKTPSVKKQTYKCRECKYASSTKNDIFHHIDQHNGFPLSCTKCRITFNNNLSFDWHLKFRCGVKSRRKSEIYSCSECPKKLFSKQNLKRHLDGHKRNNCTYCDQVITNRKHLIQHLLDVHSIKLERAIHKCGECDKRYVEKRSLYYHKQQHFTDKYVCSECGTVCDMYEEMKEHYQKHEQQKNFKCSRCNQKFTRRQQYLIHIKRHNNYKCTTCNETFASKMKMMVHKQKGHDVEGLAPKFSCPKCEREFFHRSKLIIHLRKHTDDKHSLSCQYCDKSFQSPYNYYKHCITVAHEKCSPEVSVYICESCGGQFRKKYLLQQHKVRMHKNHKEYITCEFCSYKTKHRANMNRHRETHITNGKIYICEQCGKDFTNLASLKSHISYLHIQSKIFNCNKCAKTFKRNSELVRHQETHSDDRPHVCNICGQSYKRSTHLRRHEQSSHKLLPPLPGKQKIRVNTDGTFVPVQQTKKDKQVMTSSIDSEPTLLPVIAFVESEPLALVKRKDYLEYSDRILITDPQTDISYFDNINTNNPNIEFHSLNEEDIILDMSLMSNNVETQYFLNSQFTNDQFIQEYIGEDNLQFAEGQSTSYTNTAPASNHDNLNNEFD</sequence>
<evidence type="ECO:0000256" key="8">
    <source>
        <dbReference type="ARBA" id="ARBA00023242"/>
    </source>
</evidence>
<reference evidence="11 12" key="1">
    <citation type="submission" date="2023-03" db="EMBL/GenBank/DDBJ databases">
        <title>Genome insight into feeding habits of ladybird beetles.</title>
        <authorList>
            <person name="Li H.-S."/>
            <person name="Huang Y.-H."/>
            <person name="Pang H."/>
        </authorList>
    </citation>
    <scope>NUCLEOTIDE SEQUENCE [LARGE SCALE GENOMIC DNA]</scope>
    <source>
        <strain evidence="11">SYSU_2023b</strain>
        <tissue evidence="11">Whole body</tissue>
    </source>
</reference>
<evidence type="ECO:0000313" key="11">
    <source>
        <dbReference type="EMBL" id="KAK9873754.1"/>
    </source>
</evidence>
<evidence type="ECO:0000256" key="5">
    <source>
        <dbReference type="ARBA" id="ARBA00022833"/>
    </source>
</evidence>
<organism evidence="11 12">
    <name type="scientific">Henosepilachna vigintioctopunctata</name>
    <dbReference type="NCBI Taxonomy" id="420089"/>
    <lineage>
        <taxon>Eukaryota</taxon>
        <taxon>Metazoa</taxon>
        <taxon>Ecdysozoa</taxon>
        <taxon>Arthropoda</taxon>
        <taxon>Hexapoda</taxon>
        <taxon>Insecta</taxon>
        <taxon>Pterygota</taxon>
        <taxon>Neoptera</taxon>
        <taxon>Endopterygota</taxon>
        <taxon>Coleoptera</taxon>
        <taxon>Polyphaga</taxon>
        <taxon>Cucujiformia</taxon>
        <taxon>Coccinelloidea</taxon>
        <taxon>Coccinellidae</taxon>
        <taxon>Epilachninae</taxon>
        <taxon>Epilachnini</taxon>
        <taxon>Henosepilachna</taxon>
    </lineage>
</organism>
<dbReference type="PROSITE" id="PS00028">
    <property type="entry name" value="ZINC_FINGER_C2H2_1"/>
    <property type="match status" value="12"/>
</dbReference>
<evidence type="ECO:0000256" key="9">
    <source>
        <dbReference type="PROSITE-ProRule" id="PRU00042"/>
    </source>
</evidence>
<accession>A0AAW1TSK2</accession>
<feature type="domain" description="C2H2-type" evidence="10">
    <location>
        <begin position="193"/>
        <end position="220"/>
    </location>
</feature>
<feature type="domain" description="C2H2-type" evidence="10">
    <location>
        <begin position="273"/>
        <end position="301"/>
    </location>
</feature>
<feature type="domain" description="C2H2-type" evidence="10">
    <location>
        <begin position="456"/>
        <end position="483"/>
    </location>
</feature>
<dbReference type="InterPro" id="IPR036236">
    <property type="entry name" value="Znf_C2H2_sf"/>
</dbReference>
<evidence type="ECO:0000256" key="2">
    <source>
        <dbReference type="ARBA" id="ARBA00022723"/>
    </source>
</evidence>
<evidence type="ECO:0000256" key="4">
    <source>
        <dbReference type="ARBA" id="ARBA00022771"/>
    </source>
</evidence>
<feature type="domain" description="C2H2-type" evidence="10">
    <location>
        <begin position="248"/>
        <end position="275"/>
    </location>
</feature>
<keyword evidence="5" id="KW-0862">Zinc</keyword>
<dbReference type="FunFam" id="3.30.160.60:FF:000062">
    <property type="entry name" value="RB-associated KRAB zinc finger protein-like"/>
    <property type="match status" value="1"/>
</dbReference>
<evidence type="ECO:0000256" key="1">
    <source>
        <dbReference type="ARBA" id="ARBA00004123"/>
    </source>
</evidence>
<protein>
    <recommendedName>
        <fullName evidence="10">C2H2-type domain-containing protein</fullName>
    </recommendedName>
</protein>
<feature type="domain" description="C2H2-type" evidence="10">
    <location>
        <begin position="220"/>
        <end position="247"/>
    </location>
</feature>
<dbReference type="PROSITE" id="PS50157">
    <property type="entry name" value="ZINC_FINGER_C2H2_2"/>
    <property type="match status" value="11"/>
</dbReference>
<evidence type="ECO:0000256" key="3">
    <source>
        <dbReference type="ARBA" id="ARBA00022737"/>
    </source>
</evidence>
<dbReference type="Proteomes" id="UP001431783">
    <property type="component" value="Unassembled WGS sequence"/>
</dbReference>
<keyword evidence="6" id="KW-0805">Transcription regulation</keyword>
<keyword evidence="7" id="KW-0804">Transcription</keyword>
<dbReference type="InterPro" id="IPR013087">
    <property type="entry name" value="Znf_C2H2_type"/>
</dbReference>
<feature type="domain" description="C2H2-type" evidence="10">
    <location>
        <begin position="305"/>
        <end position="332"/>
    </location>
</feature>
<name>A0AAW1TSK2_9CUCU</name>
<keyword evidence="8" id="KW-0539">Nucleus</keyword>
<dbReference type="GO" id="GO:0000978">
    <property type="term" value="F:RNA polymerase II cis-regulatory region sequence-specific DNA binding"/>
    <property type="evidence" value="ECO:0007669"/>
    <property type="project" value="TreeGrafter"/>
</dbReference>
<dbReference type="GO" id="GO:0001228">
    <property type="term" value="F:DNA-binding transcription activator activity, RNA polymerase II-specific"/>
    <property type="evidence" value="ECO:0007669"/>
    <property type="project" value="TreeGrafter"/>
</dbReference>
<evidence type="ECO:0000259" key="10">
    <source>
        <dbReference type="PROSITE" id="PS50157"/>
    </source>
</evidence>
<dbReference type="PANTHER" id="PTHR24376">
    <property type="entry name" value="ZINC FINGER PROTEIN"/>
    <property type="match status" value="1"/>
</dbReference>
<comment type="caution">
    <text evidence="11">The sequence shown here is derived from an EMBL/GenBank/DDBJ whole genome shotgun (WGS) entry which is preliminary data.</text>
</comment>
<dbReference type="FunFam" id="3.30.160.60:FF:000145">
    <property type="entry name" value="Zinc finger protein 574"/>
    <property type="match status" value="1"/>
</dbReference>
<dbReference type="GO" id="GO:0008270">
    <property type="term" value="F:zinc ion binding"/>
    <property type="evidence" value="ECO:0007669"/>
    <property type="project" value="UniProtKB-KW"/>
</dbReference>